<proteinExistence type="predicted"/>
<dbReference type="InterPro" id="IPR013517">
    <property type="entry name" value="FG-GAP"/>
</dbReference>
<dbReference type="Proteomes" id="UP001606134">
    <property type="component" value="Unassembled WGS sequence"/>
</dbReference>
<evidence type="ECO:0000256" key="1">
    <source>
        <dbReference type="ARBA" id="ARBA00022729"/>
    </source>
</evidence>
<gene>
    <name evidence="5" type="ORF">ACG04R_06385</name>
</gene>
<evidence type="ECO:0000256" key="2">
    <source>
        <dbReference type="ARBA" id="ARBA00022737"/>
    </source>
</evidence>
<dbReference type="Gene3D" id="2.130.10.130">
    <property type="entry name" value="Integrin alpha, N-terminal"/>
    <property type="match status" value="5"/>
</dbReference>
<keyword evidence="1" id="KW-0732">Signal</keyword>
<dbReference type="SMART" id="SM00191">
    <property type="entry name" value="Int_alpha"/>
    <property type="match status" value="5"/>
</dbReference>
<dbReference type="PROSITE" id="PS51257">
    <property type="entry name" value="PROKAR_LIPOPROTEIN"/>
    <property type="match status" value="1"/>
</dbReference>
<dbReference type="PANTHER" id="PTHR36220">
    <property type="entry name" value="UNNAMED PRODUCT"/>
    <property type="match status" value="1"/>
</dbReference>
<evidence type="ECO:0000256" key="3">
    <source>
        <dbReference type="ARBA" id="ARBA00023180"/>
    </source>
</evidence>
<accession>A0ABW7H8P7</accession>
<keyword evidence="3" id="KW-0325">Glycoprotein</keyword>
<comment type="caution">
    <text evidence="5">The sequence shown here is derived from an EMBL/GenBank/DDBJ whole genome shotgun (WGS) entry which is preliminary data.</text>
</comment>
<dbReference type="Pfam" id="PF14312">
    <property type="entry name" value="FG-GAP_2"/>
    <property type="match status" value="7"/>
</dbReference>
<reference evidence="5 6" key="1">
    <citation type="submission" date="2024-08" db="EMBL/GenBank/DDBJ databases">
        <authorList>
            <person name="Lu H."/>
        </authorList>
    </citation>
    <scope>NUCLEOTIDE SEQUENCE [LARGE SCALE GENOMIC DNA]</scope>
    <source>
        <strain evidence="5 6">BYS78W</strain>
    </source>
</reference>
<name>A0ABW7H8P7_9BURK</name>
<feature type="region of interest" description="Disordered" evidence="4">
    <location>
        <begin position="149"/>
        <end position="168"/>
    </location>
</feature>
<keyword evidence="2" id="KW-0677">Repeat</keyword>
<dbReference type="RefSeq" id="WP_394407307.1">
    <property type="nucleotide sequence ID" value="NZ_JBIGIC010000003.1"/>
</dbReference>
<sequence>MSRALTWPRLLPAGLALLLIAGCGGGGGGGGSSTPSTGAPTVTGWSQQAYVKAPNAATNANFGFSMAVSGDTLVVGAVGESSNQTTITNGSTASTDTSAVSSGAAYVFVRNGTTWSQQAYLKAPNAEQGDKFGISVGISGDTIVVGASSESSNQTTITNGSTASADSSASDAGAAYVFVRSGTTWSQQAYLKAPNASGGYNFGDSVAISGDTIVVGSAYEASSQTSVTNGSTASADTSAPAAGAAYVFVRSGTSWSQQAYLKAANANAQDLFGSSVAVNGDTIVVGAPYESSSQATITNGSTASADNSAAAAGAAYVFLRNGTTWSQQAYLKAANAVQSVSFGMSVAISGETIVVGTPYEGSSQTTITNGSTASADNSAYGAGAAYVFLRSGTTWSQQAYLKPSNNNAQNGFGIGVAISGDTVAVGAFGESSNQATITNGNTASADHSLSSSGAGYVFVRNSTTWSQQAYLKAPNPDAKDRFGYAVAVYGDTIAVGATGEASSQATITNGTGASSNNSLESAGAAYVFKRGT</sequence>
<protein>
    <submittedName>
        <fullName evidence="5">FG-GAP repeat protein</fullName>
    </submittedName>
</protein>
<evidence type="ECO:0000313" key="5">
    <source>
        <dbReference type="EMBL" id="MFG6486290.1"/>
    </source>
</evidence>
<keyword evidence="6" id="KW-1185">Reference proteome</keyword>
<dbReference type="PANTHER" id="PTHR36220:SF1">
    <property type="entry name" value="GAMMA TUBULIN COMPLEX COMPONENT C-TERMINAL DOMAIN-CONTAINING PROTEIN"/>
    <property type="match status" value="1"/>
</dbReference>
<feature type="compositionally biased region" description="Polar residues" evidence="4">
    <location>
        <begin position="149"/>
        <end position="159"/>
    </location>
</feature>
<dbReference type="InterPro" id="IPR013519">
    <property type="entry name" value="Int_alpha_beta-p"/>
</dbReference>
<evidence type="ECO:0000313" key="6">
    <source>
        <dbReference type="Proteomes" id="UP001606134"/>
    </source>
</evidence>
<dbReference type="EMBL" id="JBIGIC010000003">
    <property type="protein sequence ID" value="MFG6486290.1"/>
    <property type="molecule type" value="Genomic_DNA"/>
</dbReference>
<dbReference type="InterPro" id="IPR028994">
    <property type="entry name" value="Integrin_alpha_N"/>
</dbReference>
<organism evidence="5 6">
    <name type="scientific">Pelomonas candidula</name>
    <dbReference type="NCBI Taxonomy" id="3299025"/>
    <lineage>
        <taxon>Bacteria</taxon>
        <taxon>Pseudomonadati</taxon>
        <taxon>Pseudomonadota</taxon>
        <taxon>Betaproteobacteria</taxon>
        <taxon>Burkholderiales</taxon>
        <taxon>Sphaerotilaceae</taxon>
        <taxon>Roseateles</taxon>
    </lineage>
</organism>
<evidence type="ECO:0000256" key="4">
    <source>
        <dbReference type="SAM" id="MobiDB-lite"/>
    </source>
</evidence>